<dbReference type="SUPFAM" id="SSF53474">
    <property type="entry name" value="alpha/beta-Hydrolases"/>
    <property type="match status" value="1"/>
</dbReference>
<feature type="domain" description="AB hydrolase-1" evidence="1">
    <location>
        <begin position="2"/>
        <end position="259"/>
    </location>
</feature>
<reference evidence="2 3" key="1">
    <citation type="submission" date="2024-06" db="EMBL/GenBank/DDBJ databases">
        <title>The Natural Products Discovery Center: Release of the First 8490 Sequenced Strains for Exploring Actinobacteria Biosynthetic Diversity.</title>
        <authorList>
            <person name="Kalkreuter E."/>
            <person name="Kautsar S.A."/>
            <person name="Yang D."/>
            <person name="Bader C.D."/>
            <person name="Teijaro C.N."/>
            <person name="Fluegel L."/>
            <person name="Davis C.M."/>
            <person name="Simpson J.R."/>
            <person name="Lauterbach L."/>
            <person name="Steele A.D."/>
            <person name="Gui C."/>
            <person name="Meng S."/>
            <person name="Li G."/>
            <person name="Viehrig K."/>
            <person name="Ye F."/>
            <person name="Su P."/>
            <person name="Kiefer A.F."/>
            <person name="Nichols A."/>
            <person name="Cepeda A.J."/>
            <person name="Yan W."/>
            <person name="Fan B."/>
            <person name="Jiang Y."/>
            <person name="Adhikari A."/>
            <person name="Zheng C.-J."/>
            <person name="Schuster L."/>
            <person name="Cowan T.M."/>
            <person name="Smanski M.J."/>
            <person name="Chevrette M.G."/>
            <person name="De Carvalho L.P.S."/>
            <person name="Shen B."/>
        </authorList>
    </citation>
    <scope>NUCLEOTIDE SEQUENCE [LARGE SCALE GENOMIC DNA]</scope>
    <source>
        <strain evidence="2 3">NPDC019708</strain>
    </source>
</reference>
<dbReference type="GeneID" id="96243066"/>
<keyword evidence="2" id="KW-0378">Hydrolase</keyword>
<dbReference type="Proteomes" id="UP001550628">
    <property type="component" value="Unassembled WGS sequence"/>
</dbReference>
<evidence type="ECO:0000313" key="3">
    <source>
        <dbReference type="Proteomes" id="UP001550628"/>
    </source>
</evidence>
<organism evidence="2 3">
    <name type="scientific">Nocardia rhamnosiphila</name>
    <dbReference type="NCBI Taxonomy" id="426716"/>
    <lineage>
        <taxon>Bacteria</taxon>
        <taxon>Bacillati</taxon>
        <taxon>Actinomycetota</taxon>
        <taxon>Actinomycetes</taxon>
        <taxon>Mycobacteriales</taxon>
        <taxon>Nocardiaceae</taxon>
        <taxon>Nocardia</taxon>
    </lineage>
</organism>
<evidence type="ECO:0000259" key="1">
    <source>
        <dbReference type="Pfam" id="PF12697"/>
    </source>
</evidence>
<comment type="caution">
    <text evidence="2">The sequence shown here is derived from an EMBL/GenBank/DDBJ whole genome shotgun (WGS) entry which is preliminary data.</text>
</comment>
<keyword evidence="3" id="KW-1185">Reference proteome</keyword>
<proteinExistence type="predicted"/>
<dbReference type="InterPro" id="IPR029058">
    <property type="entry name" value="AB_hydrolase_fold"/>
</dbReference>
<gene>
    <name evidence="2" type="ORF">ABZ510_02255</name>
</gene>
<dbReference type="InterPro" id="IPR050228">
    <property type="entry name" value="Carboxylesterase_BioH"/>
</dbReference>
<dbReference type="GO" id="GO:0016787">
    <property type="term" value="F:hydrolase activity"/>
    <property type="evidence" value="ECO:0007669"/>
    <property type="project" value="UniProtKB-KW"/>
</dbReference>
<dbReference type="EMBL" id="JBEYBF010000001">
    <property type="protein sequence ID" value="MEU1950659.1"/>
    <property type="molecule type" value="Genomic_DNA"/>
</dbReference>
<dbReference type="PANTHER" id="PTHR43194">
    <property type="entry name" value="HYDROLASE ALPHA/BETA FOLD FAMILY"/>
    <property type="match status" value="1"/>
</dbReference>
<name>A0ABV2WIF0_9NOCA</name>
<dbReference type="RefSeq" id="WP_210436747.1">
    <property type="nucleotide sequence ID" value="NZ_JBEYBD010000002.1"/>
</dbReference>
<protein>
    <submittedName>
        <fullName evidence="2">Alpha/beta hydrolase</fullName>
    </submittedName>
</protein>
<accession>A0ABV2WIF0</accession>
<dbReference type="InterPro" id="IPR000073">
    <property type="entry name" value="AB_hydrolase_1"/>
</dbReference>
<evidence type="ECO:0000313" key="2">
    <source>
        <dbReference type="EMBL" id="MEU1950659.1"/>
    </source>
</evidence>
<dbReference type="Gene3D" id="3.40.50.1820">
    <property type="entry name" value="alpha/beta hydrolase"/>
    <property type="match status" value="1"/>
</dbReference>
<dbReference type="PANTHER" id="PTHR43194:SF2">
    <property type="entry name" value="PEROXISOMAL MEMBRANE PROTEIN LPX1"/>
    <property type="match status" value="1"/>
</dbReference>
<sequence>MLLVHGSGHNCVAWSEVASYLVAHCRVVAFDLRGHGHTEADSRTPEQYWRDLGEVVVALGWDRPVLVGHSTGGYAVTAAAAAGIVDSGALCLVDGLVLDDRETTVLGNAQWREPEAAQRLREMFRYGWRADERRMLDYIEQCARETDTDWLNAGARPELVREVMRRCFIARPDGGYVRRPTVEEIALTAVPDPEAAVYPSVDVYGRIECPMTIVLPTDGFYAPRSAEVRAVVRAGHDRRLVGIDAGHNVPMTRPAELAAIIVDLVHRVAAASE</sequence>
<dbReference type="Pfam" id="PF12697">
    <property type="entry name" value="Abhydrolase_6"/>
    <property type="match status" value="1"/>
</dbReference>